<dbReference type="AlphaFoldDB" id="A0AAD5BM16"/>
<sequence length="606" mass="66471">MADVATRRPIIPPSKPLMFSVNGGSTGGSLNSTGSVKRKTPSELRGEQLRRMQVVEQMDESSVSELGSIRNANGVTFQSVKKPILPKSPRYIDTRMDELFPSRKNNTRLKILSVKDNAKENVNADYTDGLNNSSIPVKLASYMQPQCSGANDTHASTSSAQSHSTTKKCSASTFRSVMELSAVGDKSSSFSLNMDDAFKGLAARPPPKVSISSTESFDGKTNSTSSSFCSEFNFSGHKTPLDFTLKTSMRVVASSSVNWFHRLMSCGTFNGSTAQLSNTKAFYSWVYPHSSLPPSVISALTLSSNGEGQTDFLTKRQLAWETSFRSLYIMLRKNICNLFYVCTGQFVAMFTNINDPTGSKSVCNAYVSQSTRSLRSSLKEQDISFSMPLCQSEVEQVTTEDLFELSEIEKHNLGKTRRTVSLSDVDNTPESLLVFSDNNVHGLYDFLLNYRFLLPSLNTLDVPLLYSSVPFENAAVSAPEVKCKEVRKIDYMSALTTSESNHASASTSHYTIEIKDAYLPPWITSSVCDAIRSNGDNSFEASFVLEPISVGLNVGLDVVSHKLEESHEPSCPFGVSDTVVSHHLSRGFLKGLKYSNDSYTVSVSPI</sequence>
<dbReference type="InterPro" id="IPR024861">
    <property type="entry name" value="Donson"/>
</dbReference>
<comment type="similarity">
    <text evidence="4">Belongs to the DONSON family.</text>
</comment>
<keyword evidence="2" id="KW-0217">Developmental protein</keyword>
<dbReference type="PANTHER" id="PTHR12972:SF0">
    <property type="entry name" value="PROTEIN DOWNSTREAM NEIGHBOR OF SON"/>
    <property type="match status" value="1"/>
</dbReference>
<accession>A0AAD5BM16</accession>
<evidence type="ECO:0000313" key="6">
    <source>
        <dbReference type="EMBL" id="KAI7725790.1"/>
    </source>
</evidence>
<evidence type="ECO:0000256" key="5">
    <source>
        <dbReference type="SAM" id="MobiDB-lite"/>
    </source>
</evidence>
<feature type="region of interest" description="Disordered" evidence="5">
    <location>
        <begin position="1"/>
        <end position="43"/>
    </location>
</feature>
<evidence type="ECO:0000256" key="4">
    <source>
        <dbReference type="ARBA" id="ARBA00025806"/>
    </source>
</evidence>
<organism evidence="6 7">
    <name type="scientific">Ambrosia artemisiifolia</name>
    <name type="common">Common ragweed</name>
    <dbReference type="NCBI Taxonomy" id="4212"/>
    <lineage>
        <taxon>Eukaryota</taxon>
        <taxon>Viridiplantae</taxon>
        <taxon>Streptophyta</taxon>
        <taxon>Embryophyta</taxon>
        <taxon>Tracheophyta</taxon>
        <taxon>Spermatophyta</taxon>
        <taxon>Magnoliopsida</taxon>
        <taxon>eudicotyledons</taxon>
        <taxon>Gunneridae</taxon>
        <taxon>Pentapetalae</taxon>
        <taxon>asterids</taxon>
        <taxon>campanulids</taxon>
        <taxon>Asterales</taxon>
        <taxon>Asteraceae</taxon>
        <taxon>Asteroideae</taxon>
        <taxon>Heliantheae alliance</taxon>
        <taxon>Heliantheae</taxon>
        <taxon>Ambrosia</taxon>
    </lineage>
</organism>
<evidence type="ECO:0000256" key="2">
    <source>
        <dbReference type="ARBA" id="ARBA00022473"/>
    </source>
</evidence>
<protein>
    <recommendedName>
        <fullName evidence="8">Donson</fullName>
    </recommendedName>
</protein>
<feature type="compositionally biased region" description="Low complexity" evidence="5">
    <location>
        <begin position="20"/>
        <end position="35"/>
    </location>
</feature>
<proteinExistence type="inferred from homology"/>
<comment type="subcellular location">
    <subcellularLocation>
        <location evidence="1">Nucleus</location>
    </subcellularLocation>
</comment>
<dbReference type="PANTHER" id="PTHR12972">
    <property type="entry name" value="DOWNSTREAM NEIGHBOR OF SON"/>
    <property type="match status" value="1"/>
</dbReference>
<comment type="caution">
    <text evidence="6">The sequence shown here is derived from an EMBL/GenBank/DDBJ whole genome shotgun (WGS) entry which is preliminary data.</text>
</comment>
<evidence type="ECO:0000313" key="7">
    <source>
        <dbReference type="Proteomes" id="UP001206925"/>
    </source>
</evidence>
<dbReference type="EMBL" id="JAMZMK010011856">
    <property type="protein sequence ID" value="KAI7725790.1"/>
    <property type="molecule type" value="Genomic_DNA"/>
</dbReference>
<gene>
    <name evidence="6" type="ORF">M8C21_013961</name>
</gene>
<evidence type="ECO:0000256" key="1">
    <source>
        <dbReference type="ARBA" id="ARBA00004123"/>
    </source>
</evidence>
<evidence type="ECO:0000256" key="3">
    <source>
        <dbReference type="ARBA" id="ARBA00023242"/>
    </source>
</evidence>
<keyword evidence="3" id="KW-0539">Nucleus</keyword>
<name>A0AAD5BM16_AMBAR</name>
<dbReference type="GO" id="GO:0033260">
    <property type="term" value="P:nuclear DNA replication"/>
    <property type="evidence" value="ECO:0007669"/>
    <property type="project" value="TreeGrafter"/>
</dbReference>
<evidence type="ECO:0008006" key="8">
    <source>
        <dbReference type="Google" id="ProtNLM"/>
    </source>
</evidence>
<dbReference type="GO" id="GO:0005634">
    <property type="term" value="C:nucleus"/>
    <property type="evidence" value="ECO:0007669"/>
    <property type="project" value="UniProtKB-SubCell"/>
</dbReference>
<dbReference type="Proteomes" id="UP001206925">
    <property type="component" value="Unassembled WGS sequence"/>
</dbReference>
<keyword evidence="7" id="KW-1185">Reference proteome</keyword>
<reference evidence="6" key="1">
    <citation type="submission" date="2022-06" db="EMBL/GenBank/DDBJ databases">
        <title>Uncovering the hologenomic basis of an extraordinary plant invasion.</title>
        <authorList>
            <person name="Bieker V.C."/>
            <person name="Martin M.D."/>
            <person name="Gilbert T."/>
            <person name="Hodgins K."/>
            <person name="Battlay P."/>
            <person name="Petersen B."/>
            <person name="Wilson J."/>
        </authorList>
    </citation>
    <scope>NUCLEOTIDE SEQUENCE</scope>
    <source>
        <strain evidence="6">AA19_3_7</strain>
        <tissue evidence="6">Leaf</tissue>
    </source>
</reference>